<evidence type="ECO:0000256" key="1">
    <source>
        <dbReference type="SAM" id="MobiDB-lite"/>
    </source>
</evidence>
<dbReference type="InterPro" id="IPR036737">
    <property type="entry name" value="OmpA-like_sf"/>
</dbReference>
<dbReference type="RefSeq" id="WP_109271634.1">
    <property type="nucleotide sequence ID" value="NZ_QFFF01000001.1"/>
</dbReference>
<feature type="transmembrane region" description="Helical" evidence="2">
    <location>
        <begin position="140"/>
        <end position="159"/>
    </location>
</feature>
<dbReference type="Proteomes" id="UP000245916">
    <property type="component" value="Unassembled WGS sequence"/>
</dbReference>
<dbReference type="AlphaFoldDB" id="A0A2U2J578"/>
<dbReference type="OrthoDB" id="1149075at2"/>
<feature type="transmembrane region" description="Helical" evidence="2">
    <location>
        <begin position="6"/>
        <end position="25"/>
    </location>
</feature>
<dbReference type="Gene3D" id="3.30.1330.60">
    <property type="entry name" value="OmpA-like domain"/>
    <property type="match status" value="1"/>
</dbReference>
<dbReference type="SUPFAM" id="SSF103088">
    <property type="entry name" value="OmpA-like"/>
    <property type="match status" value="1"/>
</dbReference>
<proteinExistence type="predicted"/>
<evidence type="ECO:0000256" key="2">
    <source>
        <dbReference type="SAM" id="Phobius"/>
    </source>
</evidence>
<name>A0A2U2J578_9SPHN</name>
<protein>
    <recommendedName>
        <fullName evidence="5">OmpA-like domain-containing protein</fullName>
    </recommendedName>
</protein>
<evidence type="ECO:0008006" key="5">
    <source>
        <dbReference type="Google" id="ProtNLM"/>
    </source>
</evidence>
<gene>
    <name evidence="3" type="ORF">DF286_11905</name>
</gene>
<keyword evidence="2" id="KW-1133">Transmembrane helix</keyword>
<organism evidence="3 4">
    <name type="scientific">Allosphingosinicella humi</name>
    <dbReference type="NCBI Taxonomy" id="2068657"/>
    <lineage>
        <taxon>Bacteria</taxon>
        <taxon>Pseudomonadati</taxon>
        <taxon>Pseudomonadota</taxon>
        <taxon>Alphaproteobacteria</taxon>
        <taxon>Sphingomonadales</taxon>
        <taxon>Sphingomonadaceae</taxon>
        <taxon>Allosphingosinicella</taxon>
    </lineage>
</organism>
<feature type="region of interest" description="Disordered" evidence="1">
    <location>
        <begin position="393"/>
        <end position="412"/>
    </location>
</feature>
<sequence length="412" mass="45627">MLYLYCTLFAAFLGAFLGGLTLWLVNRSLVSGSSGEPVDGIILGWSKDCEEALGECRRPSRMRGMAPERIWSFLSKHKFERSDRPSFDLLKSWPKQAELLHLGRYSTLARYKRFIAKGYDEPPGAEDYQGERRLTGKDRVSIALLVVLLIALIPAYFLMRTNDCFACEDQAFDPSVVFVKLTPTGPGKFFIEFNADQIFEYNEAGLEAVHRRRAEAVMRKAFGEFDGVSIDRVEGFTDPIGGLCDNYQLANGRADTVAGVLDGLQADGIMLSRPGQFAATGVGIGPGTEQIDVDQWKSCLATYQKVTTTNRIIGQGARRRRVDIQVPTPLILDRGEICTGKTPGQLTAYPERLIARDPRSVRDRDAALALSIQQRKLFSCLAPMRRVSITFSGTPRKKGELGPSPDLPAMAD</sequence>
<reference evidence="3 4" key="1">
    <citation type="submission" date="2018-05" db="EMBL/GenBank/DDBJ databases">
        <title>Genome of Sphingosinicella humi QZX222.</title>
        <authorList>
            <person name="Qiao Z."/>
            <person name="Wang G."/>
        </authorList>
    </citation>
    <scope>NUCLEOTIDE SEQUENCE [LARGE SCALE GENOMIC DNA]</scope>
    <source>
        <strain evidence="3 4">QZX222</strain>
    </source>
</reference>
<keyword evidence="4" id="KW-1185">Reference proteome</keyword>
<dbReference type="EMBL" id="QFFF01000001">
    <property type="protein sequence ID" value="PWG03496.1"/>
    <property type="molecule type" value="Genomic_DNA"/>
</dbReference>
<keyword evidence="2" id="KW-0812">Transmembrane</keyword>
<comment type="caution">
    <text evidence="3">The sequence shown here is derived from an EMBL/GenBank/DDBJ whole genome shotgun (WGS) entry which is preliminary data.</text>
</comment>
<keyword evidence="2" id="KW-0472">Membrane</keyword>
<evidence type="ECO:0000313" key="4">
    <source>
        <dbReference type="Proteomes" id="UP000245916"/>
    </source>
</evidence>
<evidence type="ECO:0000313" key="3">
    <source>
        <dbReference type="EMBL" id="PWG03496.1"/>
    </source>
</evidence>
<accession>A0A2U2J578</accession>